<dbReference type="Pfam" id="PF15396">
    <property type="entry name" value="FAM60A"/>
    <property type="match status" value="1"/>
</dbReference>
<dbReference type="PANTHER" id="PTHR13422">
    <property type="entry name" value="SIN3-HDAC COMPLEX-ASSOCIATED FACTOR"/>
    <property type="match status" value="1"/>
</dbReference>
<proteinExistence type="predicted"/>
<name>A0A9P0JJI3_ACAOB</name>
<comment type="caution">
    <text evidence="1">The sequence shown here is derived from an EMBL/GenBank/DDBJ whole genome shotgun (WGS) entry which is preliminary data.</text>
</comment>
<gene>
    <name evidence="1" type="ORF">ACAOBT_LOCUS27</name>
</gene>
<protein>
    <submittedName>
        <fullName evidence="1">Uncharacterized protein</fullName>
    </submittedName>
</protein>
<dbReference type="PANTHER" id="PTHR13422:SF12">
    <property type="entry name" value="SIN3-HDAC COMPLEX-ASSOCIATED FACTOR"/>
    <property type="match status" value="1"/>
</dbReference>
<dbReference type="EMBL" id="CAKOFQ010006651">
    <property type="protein sequence ID" value="CAH1953404.1"/>
    <property type="molecule type" value="Genomic_DNA"/>
</dbReference>
<dbReference type="OrthoDB" id="10023333at2759"/>
<dbReference type="Proteomes" id="UP001152888">
    <property type="component" value="Unassembled WGS sequence"/>
</dbReference>
<evidence type="ECO:0000313" key="1">
    <source>
        <dbReference type="EMBL" id="CAH1953404.1"/>
    </source>
</evidence>
<evidence type="ECO:0000313" key="2">
    <source>
        <dbReference type="Proteomes" id="UP001152888"/>
    </source>
</evidence>
<organism evidence="1 2">
    <name type="scientific">Acanthoscelides obtectus</name>
    <name type="common">Bean weevil</name>
    <name type="synonym">Bruchus obtectus</name>
    <dbReference type="NCBI Taxonomy" id="200917"/>
    <lineage>
        <taxon>Eukaryota</taxon>
        <taxon>Metazoa</taxon>
        <taxon>Ecdysozoa</taxon>
        <taxon>Arthropoda</taxon>
        <taxon>Hexapoda</taxon>
        <taxon>Insecta</taxon>
        <taxon>Pterygota</taxon>
        <taxon>Neoptera</taxon>
        <taxon>Endopterygota</taxon>
        <taxon>Coleoptera</taxon>
        <taxon>Polyphaga</taxon>
        <taxon>Cucujiformia</taxon>
        <taxon>Chrysomeloidea</taxon>
        <taxon>Chrysomelidae</taxon>
        <taxon>Bruchinae</taxon>
        <taxon>Bruchini</taxon>
        <taxon>Acanthoscelides</taxon>
    </lineage>
</organism>
<dbReference type="InterPro" id="IPR026065">
    <property type="entry name" value="FAM60A"/>
</dbReference>
<keyword evidence="2" id="KW-1185">Reference proteome</keyword>
<accession>A0A9P0JJI3</accession>
<dbReference type="GO" id="GO:0030336">
    <property type="term" value="P:negative regulation of cell migration"/>
    <property type="evidence" value="ECO:0007669"/>
    <property type="project" value="TreeGrafter"/>
</dbReference>
<reference evidence="1" key="1">
    <citation type="submission" date="2022-03" db="EMBL/GenBank/DDBJ databases">
        <authorList>
            <person name="Sayadi A."/>
        </authorList>
    </citation>
    <scope>NUCLEOTIDE SEQUENCE</scope>
</reference>
<dbReference type="AlphaFoldDB" id="A0A9P0JJI3"/>
<dbReference type="GO" id="GO:0070822">
    <property type="term" value="C:Sin3-type complex"/>
    <property type="evidence" value="ECO:0007669"/>
    <property type="project" value="TreeGrafter"/>
</dbReference>
<sequence length="126" mass="15007">MFSQTKMQLWYPKSEEKIKEKMERKRIMESEKSEGEFLDVDYLSEDSTDTLNHSDGEEETYKKCKKTRDCSFKEQMTATISDFVDPAYWKKELLCCGIIFRGLHNEVMIDLNFLKPCPSRRNKNKK</sequence>